<dbReference type="EMBL" id="PNEN01001790">
    <property type="protein sequence ID" value="PPJ50231.1"/>
    <property type="molecule type" value="Genomic_DNA"/>
</dbReference>
<organism evidence="3 4">
    <name type="scientific">Cercospora berteroae</name>
    <dbReference type="NCBI Taxonomy" id="357750"/>
    <lineage>
        <taxon>Eukaryota</taxon>
        <taxon>Fungi</taxon>
        <taxon>Dikarya</taxon>
        <taxon>Ascomycota</taxon>
        <taxon>Pezizomycotina</taxon>
        <taxon>Dothideomycetes</taxon>
        <taxon>Dothideomycetidae</taxon>
        <taxon>Mycosphaerellales</taxon>
        <taxon>Mycosphaerellaceae</taxon>
        <taxon>Cercospora</taxon>
    </lineage>
</organism>
<keyword evidence="4" id="KW-1185">Reference proteome</keyword>
<evidence type="ECO:0000313" key="3">
    <source>
        <dbReference type="EMBL" id="PPJ50231.1"/>
    </source>
</evidence>
<dbReference type="AlphaFoldDB" id="A0A2S6BRY5"/>
<feature type="compositionally biased region" description="Basic and acidic residues" evidence="1">
    <location>
        <begin position="145"/>
        <end position="157"/>
    </location>
</feature>
<evidence type="ECO:0000256" key="1">
    <source>
        <dbReference type="SAM" id="MobiDB-lite"/>
    </source>
</evidence>
<feature type="transmembrane region" description="Helical" evidence="2">
    <location>
        <begin position="450"/>
        <end position="470"/>
    </location>
</feature>
<feature type="compositionally biased region" description="Basic and acidic residues" evidence="1">
    <location>
        <begin position="316"/>
        <end position="334"/>
    </location>
</feature>
<dbReference type="OrthoDB" id="10511020at2759"/>
<feature type="compositionally biased region" description="Low complexity" evidence="1">
    <location>
        <begin position="393"/>
        <end position="404"/>
    </location>
</feature>
<sequence length="472" mass="52396">MTDTTTFVPTDDDVYSHFDEGSLEWKACRERDSQDRLAVIALDEMFDTQKQGGEGWLAWLEKHRGSEARAEVETKRRLCQEEQDRYCQWKDWISLQRELQEKEYCAIPVYFRVPWKQWETEWNRLSWQAEEDYRQRIDDIWSGKYRGEGGENEHANEAEDGTVTEPEKLAESSESAESLRNDSVVELPKLELPDSSPPVDDQSSKEFPSLPSGAGPSKDKLESPHPKSLYRTPNPIRLASPPPPAETTISKVETPTRQTRRHLLAASFTTGHGGRDDLAGPRTVALKKRPVARSPKAAKQQIKVKPTLDTTVQDDASERPEEMEMEQPAKKEHINPAPRVSTPKKQKKPTTETSVTPAPVVISGPISGRKRKVKSFTSSPKPPAPQTPQVSIPATACGAASAATPTPPARTSEAESRKAAVHVSGATKRVEESKVAAERNVAGEGSGERIVKFVSLLSLLILAFFLGYALGI</sequence>
<comment type="caution">
    <text evidence="3">The sequence shown here is derived from an EMBL/GenBank/DDBJ whole genome shotgun (WGS) entry which is preliminary data.</text>
</comment>
<evidence type="ECO:0000313" key="4">
    <source>
        <dbReference type="Proteomes" id="UP000237631"/>
    </source>
</evidence>
<dbReference type="Proteomes" id="UP000237631">
    <property type="component" value="Unassembled WGS sequence"/>
</dbReference>
<keyword evidence="2" id="KW-1133">Transmembrane helix</keyword>
<accession>A0A2S6BRY5</accession>
<evidence type="ECO:0000256" key="2">
    <source>
        <dbReference type="SAM" id="Phobius"/>
    </source>
</evidence>
<name>A0A2S6BRY5_9PEZI</name>
<protein>
    <submittedName>
        <fullName evidence="3">Uncharacterized protein</fullName>
    </submittedName>
</protein>
<feature type="region of interest" description="Disordered" evidence="1">
    <location>
        <begin position="145"/>
        <end position="429"/>
    </location>
</feature>
<gene>
    <name evidence="3" type="ORF">CBER1_07200</name>
</gene>
<reference evidence="4" key="1">
    <citation type="journal article" date="2017" name="bioRxiv">
        <title>Conservation of a gene cluster reveals novel cercosporin biosynthetic mechanisms and extends production to the genus Colletotrichum.</title>
        <authorList>
            <person name="de Jonge R."/>
            <person name="Ebert M.K."/>
            <person name="Huitt-Roehl C.R."/>
            <person name="Pal P."/>
            <person name="Suttle J.C."/>
            <person name="Spanner R.E."/>
            <person name="Neubauer J.D."/>
            <person name="Jurick W.M.II."/>
            <person name="Stott K.A."/>
            <person name="Secor G.A."/>
            <person name="Thomma B.P.H.J."/>
            <person name="Van de Peer Y."/>
            <person name="Townsend C.A."/>
            <person name="Bolton M.D."/>
        </authorList>
    </citation>
    <scope>NUCLEOTIDE SEQUENCE [LARGE SCALE GENOMIC DNA]</scope>
    <source>
        <strain evidence="4">CBS538.71</strain>
    </source>
</reference>
<proteinExistence type="predicted"/>
<feature type="compositionally biased region" description="Polar residues" evidence="1">
    <location>
        <begin position="247"/>
        <end position="257"/>
    </location>
</feature>
<keyword evidence="2" id="KW-0812">Transmembrane</keyword>
<keyword evidence="2" id="KW-0472">Membrane</keyword>